<dbReference type="InterPro" id="IPR017871">
    <property type="entry name" value="ABC_transporter-like_CS"/>
</dbReference>
<dbReference type="Gene3D" id="3.40.50.300">
    <property type="entry name" value="P-loop containing nucleotide triphosphate hydrolases"/>
    <property type="match status" value="1"/>
</dbReference>
<sequence length="286" mass="29995">MSALPITPSSASPGASSLLATRALTLRAGSRTLVEHLTLDIGAGEIWCFAGANGAGKTTLISALAGLRDAASGHVEVDGVTLRDWPPVRLAQRRALMPQDVRDAFSASVLDTVLLNRYPHLAGWGWESEDDRAAAYAALATLGLEAFAGRDVLSLSGGERQRVALAAVLCQDAPLLLLDEPLAHLDLHHQIACLDALAQWVRAGTPAESTADPRAVVLSCHDLNLARRFATHALLLDGRGGYYAGPVRDVLTAERASDAFGHALVLIRDGPHEALVPALGSTHAPG</sequence>
<evidence type="ECO:0000256" key="4">
    <source>
        <dbReference type="ARBA" id="ARBA00022741"/>
    </source>
</evidence>
<evidence type="ECO:0000313" key="10">
    <source>
        <dbReference type="Proteomes" id="UP000183529"/>
    </source>
</evidence>
<evidence type="ECO:0000256" key="6">
    <source>
        <dbReference type="ARBA" id="ARBA00022967"/>
    </source>
</evidence>
<dbReference type="PROSITE" id="PS50893">
    <property type="entry name" value="ABC_TRANSPORTER_2"/>
    <property type="match status" value="1"/>
</dbReference>
<dbReference type="GO" id="GO:0016887">
    <property type="term" value="F:ATP hydrolysis activity"/>
    <property type="evidence" value="ECO:0007669"/>
    <property type="project" value="InterPro"/>
</dbReference>
<keyword evidence="4" id="KW-0547">Nucleotide-binding</keyword>
<name>A0AAQ1GHW7_9BURK</name>
<proteinExistence type="predicted"/>
<comment type="function">
    <text evidence="7">Part of the ABC transporter complex HmuTUV involved in hemin import. Responsible for energy coupling to the transport system.</text>
</comment>
<keyword evidence="2" id="KW-1003">Cell membrane</keyword>
<reference evidence="9 10" key="1">
    <citation type="submission" date="2016-10" db="EMBL/GenBank/DDBJ databases">
        <authorList>
            <person name="Varghese N."/>
            <person name="Submissions S."/>
        </authorList>
    </citation>
    <scope>NUCLEOTIDE SEQUENCE [LARGE SCALE GENOMIC DNA]</scope>
    <source>
        <strain evidence="9 10">LMG 22274</strain>
    </source>
</reference>
<evidence type="ECO:0000256" key="5">
    <source>
        <dbReference type="ARBA" id="ARBA00022840"/>
    </source>
</evidence>
<dbReference type="Pfam" id="PF00005">
    <property type="entry name" value="ABC_tran"/>
    <property type="match status" value="1"/>
</dbReference>
<keyword evidence="1" id="KW-0813">Transport</keyword>
<feature type="domain" description="ABC transporter" evidence="8">
    <location>
        <begin position="19"/>
        <end position="263"/>
    </location>
</feature>
<gene>
    <name evidence="9" type="ORF">SAMN05216550_11176</name>
</gene>
<evidence type="ECO:0000256" key="1">
    <source>
        <dbReference type="ARBA" id="ARBA00022448"/>
    </source>
</evidence>
<evidence type="ECO:0000256" key="2">
    <source>
        <dbReference type="ARBA" id="ARBA00022475"/>
    </source>
</evidence>
<evidence type="ECO:0000259" key="8">
    <source>
        <dbReference type="PROSITE" id="PS50893"/>
    </source>
</evidence>
<dbReference type="EMBL" id="FNZM01000011">
    <property type="protein sequence ID" value="SEJ94055.1"/>
    <property type="molecule type" value="Genomic_DNA"/>
</dbReference>
<accession>A0AAQ1GHW7</accession>
<dbReference type="InterPro" id="IPR027417">
    <property type="entry name" value="P-loop_NTPase"/>
</dbReference>
<dbReference type="CDD" id="cd03214">
    <property type="entry name" value="ABC_Iron-Siderophores_B12_Hemin"/>
    <property type="match status" value="1"/>
</dbReference>
<keyword evidence="3" id="KW-0997">Cell inner membrane</keyword>
<dbReference type="RefSeq" id="WP_074984689.1">
    <property type="nucleotide sequence ID" value="NZ_CADFGN010000011.1"/>
</dbReference>
<comment type="caution">
    <text evidence="9">The sequence shown here is derived from an EMBL/GenBank/DDBJ whole genome shotgun (WGS) entry which is preliminary data.</text>
</comment>
<dbReference type="SUPFAM" id="SSF52540">
    <property type="entry name" value="P-loop containing nucleoside triphosphate hydrolases"/>
    <property type="match status" value="1"/>
</dbReference>
<dbReference type="GO" id="GO:0005524">
    <property type="term" value="F:ATP binding"/>
    <property type="evidence" value="ECO:0007669"/>
    <property type="project" value="UniProtKB-KW"/>
</dbReference>
<dbReference type="PANTHER" id="PTHR42794:SF1">
    <property type="entry name" value="HEMIN IMPORT ATP-BINDING PROTEIN HMUV"/>
    <property type="match status" value="1"/>
</dbReference>
<keyword evidence="5 9" id="KW-0067">ATP-binding</keyword>
<dbReference type="Proteomes" id="UP000183529">
    <property type="component" value="Unassembled WGS sequence"/>
</dbReference>
<keyword evidence="3" id="KW-0472">Membrane</keyword>
<dbReference type="InterPro" id="IPR003439">
    <property type="entry name" value="ABC_transporter-like_ATP-bd"/>
</dbReference>
<dbReference type="PANTHER" id="PTHR42794">
    <property type="entry name" value="HEMIN IMPORT ATP-BINDING PROTEIN HMUV"/>
    <property type="match status" value="1"/>
</dbReference>
<dbReference type="PROSITE" id="PS00211">
    <property type="entry name" value="ABC_TRANSPORTER_1"/>
    <property type="match status" value="1"/>
</dbReference>
<organism evidence="9 10">
    <name type="scientific">Paraburkholderia tropica</name>
    <dbReference type="NCBI Taxonomy" id="92647"/>
    <lineage>
        <taxon>Bacteria</taxon>
        <taxon>Pseudomonadati</taxon>
        <taxon>Pseudomonadota</taxon>
        <taxon>Betaproteobacteria</taxon>
        <taxon>Burkholderiales</taxon>
        <taxon>Burkholderiaceae</taxon>
        <taxon>Paraburkholderia</taxon>
    </lineage>
</organism>
<evidence type="ECO:0000256" key="7">
    <source>
        <dbReference type="ARBA" id="ARBA00037066"/>
    </source>
</evidence>
<evidence type="ECO:0000313" key="9">
    <source>
        <dbReference type="EMBL" id="SEJ94055.1"/>
    </source>
</evidence>
<keyword evidence="6" id="KW-1278">Translocase</keyword>
<protein>
    <submittedName>
        <fullName evidence="9">Iron complex transport system ATP-binding protein</fullName>
    </submittedName>
</protein>
<evidence type="ECO:0000256" key="3">
    <source>
        <dbReference type="ARBA" id="ARBA00022519"/>
    </source>
</evidence>
<dbReference type="SMART" id="SM00382">
    <property type="entry name" value="AAA"/>
    <property type="match status" value="1"/>
</dbReference>
<dbReference type="InterPro" id="IPR003593">
    <property type="entry name" value="AAA+_ATPase"/>
</dbReference>
<dbReference type="AlphaFoldDB" id="A0AAQ1GHW7"/>